<dbReference type="HOGENOM" id="CLU_970684_0_0_1"/>
<name>B4IKU0_DROSE</name>
<dbReference type="AlphaFoldDB" id="B4IKU0"/>
<evidence type="ECO:0000256" key="1">
    <source>
        <dbReference type="SAM" id="MobiDB-lite"/>
    </source>
</evidence>
<feature type="region of interest" description="Disordered" evidence="1">
    <location>
        <begin position="190"/>
        <end position="287"/>
    </location>
</feature>
<evidence type="ECO:0000313" key="2">
    <source>
        <dbReference type="EMBL" id="EDW52691.1"/>
    </source>
</evidence>
<proteinExistence type="predicted"/>
<organism evidence="3">
    <name type="scientific">Drosophila sechellia</name>
    <name type="common">Fruit fly</name>
    <dbReference type="NCBI Taxonomy" id="7238"/>
    <lineage>
        <taxon>Eukaryota</taxon>
        <taxon>Metazoa</taxon>
        <taxon>Ecdysozoa</taxon>
        <taxon>Arthropoda</taxon>
        <taxon>Hexapoda</taxon>
        <taxon>Insecta</taxon>
        <taxon>Pterygota</taxon>
        <taxon>Neoptera</taxon>
        <taxon>Endopterygota</taxon>
        <taxon>Diptera</taxon>
        <taxon>Brachycera</taxon>
        <taxon>Muscomorpha</taxon>
        <taxon>Ephydroidea</taxon>
        <taxon>Drosophilidae</taxon>
        <taxon>Drosophila</taxon>
        <taxon>Sophophora</taxon>
    </lineage>
</organism>
<feature type="region of interest" description="Disordered" evidence="1">
    <location>
        <begin position="122"/>
        <end position="148"/>
    </location>
</feature>
<dbReference type="Proteomes" id="UP000001292">
    <property type="component" value="Unassembled WGS sequence"/>
</dbReference>
<feature type="region of interest" description="Disordered" evidence="1">
    <location>
        <begin position="62"/>
        <end position="86"/>
    </location>
</feature>
<gene>
    <name evidence="2" type="primary">Dsec\GM22497</name>
    <name evidence="2" type="ORF">Dsec_GM22497</name>
</gene>
<accession>B4IKU0</accession>
<keyword evidence="3" id="KW-1185">Reference proteome</keyword>
<sequence length="287" mass="29298">MVRAVGSAAGERGSAVGTTVAAATAANTAIVAATAADTTAADAGAGADADACAVDATVASSHADTATPSPPPQAGKWPRSPGVTPDVAIPIPVEYGENPEKIPDVQLEDDEPVMETKGAVEVANLSSESEDDDRSETVPAEVSSDDDEAVRMAKARMAFCSRQERLSLTYSPAVGTAPRVHGLPADDDLQGHGAGQGGRHTCGNPPSANPEDRARILEALPNIPPNPDPTAANLADGLSNATSAPINDEEILVFGKRSQVLRTPPQNTSDGTPKRPLEATPPLPELN</sequence>
<evidence type="ECO:0000313" key="3">
    <source>
        <dbReference type="Proteomes" id="UP000001292"/>
    </source>
</evidence>
<reference evidence="2 3" key="1">
    <citation type="journal article" date="2007" name="Nature">
        <title>Evolution of genes and genomes on the Drosophila phylogeny.</title>
        <authorList>
            <consortium name="Drosophila 12 Genomes Consortium"/>
            <person name="Clark A.G."/>
            <person name="Eisen M.B."/>
            <person name="Smith D.R."/>
            <person name="Bergman C.M."/>
            <person name="Oliver B."/>
            <person name="Markow T.A."/>
            <person name="Kaufman T.C."/>
            <person name="Kellis M."/>
            <person name="Gelbart W."/>
            <person name="Iyer V.N."/>
            <person name="Pollard D.A."/>
            <person name="Sackton T.B."/>
            <person name="Larracuente A.M."/>
            <person name="Singh N.D."/>
            <person name="Abad J.P."/>
            <person name="Abt D.N."/>
            <person name="Adryan B."/>
            <person name="Aguade M."/>
            <person name="Akashi H."/>
            <person name="Anderson W.W."/>
            <person name="Aquadro C.F."/>
            <person name="Ardell D.H."/>
            <person name="Arguello R."/>
            <person name="Artieri C.G."/>
            <person name="Barbash D.A."/>
            <person name="Barker D."/>
            <person name="Barsanti P."/>
            <person name="Batterham P."/>
            <person name="Batzoglou S."/>
            <person name="Begun D."/>
            <person name="Bhutkar A."/>
            <person name="Blanco E."/>
            <person name="Bosak S.A."/>
            <person name="Bradley R.K."/>
            <person name="Brand A.D."/>
            <person name="Brent M.R."/>
            <person name="Brooks A.N."/>
            <person name="Brown R.H."/>
            <person name="Butlin R.K."/>
            <person name="Caggese C."/>
            <person name="Calvi B.R."/>
            <person name="Bernardo de Carvalho A."/>
            <person name="Caspi A."/>
            <person name="Castrezana S."/>
            <person name="Celniker S.E."/>
            <person name="Chang J.L."/>
            <person name="Chapple C."/>
            <person name="Chatterji S."/>
            <person name="Chinwalla A."/>
            <person name="Civetta A."/>
            <person name="Clifton S.W."/>
            <person name="Comeron J.M."/>
            <person name="Costello J.C."/>
            <person name="Coyne J.A."/>
            <person name="Daub J."/>
            <person name="David R.G."/>
            <person name="Delcher A.L."/>
            <person name="Delehaunty K."/>
            <person name="Do C.B."/>
            <person name="Ebling H."/>
            <person name="Edwards K."/>
            <person name="Eickbush T."/>
            <person name="Evans J.D."/>
            <person name="Filipski A."/>
            <person name="Findeiss S."/>
            <person name="Freyhult E."/>
            <person name="Fulton L."/>
            <person name="Fulton R."/>
            <person name="Garcia A.C."/>
            <person name="Gardiner A."/>
            <person name="Garfield D.A."/>
            <person name="Garvin B.E."/>
            <person name="Gibson G."/>
            <person name="Gilbert D."/>
            <person name="Gnerre S."/>
            <person name="Godfrey J."/>
            <person name="Good R."/>
            <person name="Gotea V."/>
            <person name="Gravely B."/>
            <person name="Greenberg A.J."/>
            <person name="Griffiths-Jones S."/>
            <person name="Gross S."/>
            <person name="Guigo R."/>
            <person name="Gustafson E.A."/>
            <person name="Haerty W."/>
            <person name="Hahn M.W."/>
            <person name="Halligan D.L."/>
            <person name="Halpern A.L."/>
            <person name="Halter G.M."/>
            <person name="Han M.V."/>
            <person name="Heger A."/>
            <person name="Hillier L."/>
            <person name="Hinrichs A.S."/>
            <person name="Holmes I."/>
            <person name="Hoskins R.A."/>
            <person name="Hubisz M.J."/>
            <person name="Hultmark D."/>
            <person name="Huntley M.A."/>
            <person name="Jaffe D.B."/>
            <person name="Jagadeeshan S."/>
            <person name="Jeck W.R."/>
            <person name="Johnson J."/>
            <person name="Jones C.D."/>
            <person name="Jordan W.C."/>
            <person name="Karpen G.H."/>
            <person name="Kataoka E."/>
            <person name="Keightley P.D."/>
            <person name="Kheradpour P."/>
            <person name="Kirkness E.F."/>
            <person name="Koerich L.B."/>
            <person name="Kristiansen K."/>
            <person name="Kudrna D."/>
            <person name="Kulathinal R.J."/>
            <person name="Kumar S."/>
            <person name="Kwok R."/>
            <person name="Lander E."/>
            <person name="Langley C.H."/>
            <person name="Lapoint R."/>
            <person name="Lazzaro B.P."/>
            <person name="Lee S.J."/>
            <person name="Levesque L."/>
            <person name="Li R."/>
            <person name="Lin C.F."/>
            <person name="Lin M.F."/>
            <person name="Lindblad-Toh K."/>
            <person name="Llopart A."/>
            <person name="Long M."/>
            <person name="Low L."/>
            <person name="Lozovsky E."/>
            <person name="Lu J."/>
            <person name="Luo M."/>
            <person name="Machado C.A."/>
            <person name="Makalowski W."/>
            <person name="Marzo M."/>
            <person name="Matsuda M."/>
            <person name="Matzkin L."/>
            <person name="McAllister B."/>
            <person name="McBride C.S."/>
            <person name="McKernan B."/>
            <person name="McKernan K."/>
            <person name="Mendez-Lago M."/>
            <person name="Minx P."/>
            <person name="Mollenhauer M.U."/>
            <person name="Montooth K."/>
            <person name="Mount S.M."/>
            <person name="Mu X."/>
            <person name="Myers E."/>
            <person name="Negre B."/>
            <person name="Newfeld S."/>
            <person name="Nielsen R."/>
            <person name="Noor M.A."/>
            <person name="O'Grady P."/>
            <person name="Pachter L."/>
            <person name="Papaceit M."/>
            <person name="Parisi M.J."/>
            <person name="Parisi M."/>
            <person name="Parts L."/>
            <person name="Pedersen J.S."/>
            <person name="Pesole G."/>
            <person name="Phillippy A.M."/>
            <person name="Ponting C.P."/>
            <person name="Pop M."/>
            <person name="Porcelli D."/>
            <person name="Powell J.R."/>
            <person name="Prohaska S."/>
            <person name="Pruitt K."/>
            <person name="Puig M."/>
            <person name="Quesneville H."/>
            <person name="Ram K.R."/>
            <person name="Rand D."/>
            <person name="Rasmussen M.D."/>
            <person name="Reed L.K."/>
            <person name="Reenan R."/>
            <person name="Reily A."/>
            <person name="Remington K.A."/>
            <person name="Rieger T.T."/>
            <person name="Ritchie M.G."/>
            <person name="Robin C."/>
            <person name="Rogers Y.H."/>
            <person name="Rohde C."/>
            <person name="Rozas J."/>
            <person name="Rubenfield M.J."/>
            <person name="Ruiz A."/>
            <person name="Russo S."/>
            <person name="Salzberg S.L."/>
            <person name="Sanchez-Gracia A."/>
            <person name="Saranga D.J."/>
            <person name="Sato H."/>
            <person name="Schaeffer S.W."/>
            <person name="Schatz M.C."/>
            <person name="Schlenke T."/>
            <person name="Schwartz R."/>
            <person name="Segarra C."/>
            <person name="Singh R.S."/>
            <person name="Sirot L."/>
            <person name="Sirota M."/>
            <person name="Sisneros N.B."/>
            <person name="Smith C.D."/>
            <person name="Smith T.F."/>
            <person name="Spieth J."/>
            <person name="Stage D.E."/>
            <person name="Stark A."/>
            <person name="Stephan W."/>
            <person name="Strausberg R.L."/>
            <person name="Strempel S."/>
            <person name="Sturgill D."/>
            <person name="Sutton G."/>
            <person name="Sutton G.G."/>
            <person name="Tao W."/>
            <person name="Teichmann S."/>
            <person name="Tobari Y.N."/>
            <person name="Tomimura Y."/>
            <person name="Tsolas J.M."/>
            <person name="Valente V.L."/>
            <person name="Venter E."/>
            <person name="Venter J.C."/>
            <person name="Vicario S."/>
            <person name="Vieira F.G."/>
            <person name="Vilella A.J."/>
            <person name="Villasante A."/>
            <person name="Walenz B."/>
            <person name="Wang J."/>
            <person name="Wasserman M."/>
            <person name="Watts T."/>
            <person name="Wilson D."/>
            <person name="Wilson R.K."/>
            <person name="Wing R.A."/>
            <person name="Wolfner M.F."/>
            <person name="Wong A."/>
            <person name="Wong G.K."/>
            <person name="Wu C.I."/>
            <person name="Wu G."/>
            <person name="Yamamoto D."/>
            <person name="Yang H.P."/>
            <person name="Yang S.P."/>
            <person name="Yorke J.A."/>
            <person name="Yoshida K."/>
            <person name="Zdobnov E."/>
            <person name="Zhang P."/>
            <person name="Zhang Y."/>
            <person name="Zimin A.V."/>
            <person name="Baldwin J."/>
            <person name="Abdouelleil A."/>
            <person name="Abdulkadir J."/>
            <person name="Abebe A."/>
            <person name="Abera B."/>
            <person name="Abreu J."/>
            <person name="Acer S.C."/>
            <person name="Aftuck L."/>
            <person name="Alexander A."/>
            <person name="An P."/>
            <person name="Anderson E."/>
            <person name="Anderson S."/>
            <person name="Arachi H."/>
            <person name="Azer M."/>
            <person name="Bachantsang P."/>
            <person name="Barry A."/>
            <person name="Bayul T."/>
            <person name="Berlin A."/>
            <person name="Bessette D."/>
            <person name="Bloom T."/>
            <person name="Blye J."/>
            <person name="Boguslavskiy L."/>
            <person name="Bonnet C."/>
            <person name="Boukhgalter B."/>
            <person name="Bourzgui I."/>
            <person name="Brown A."/>
            <person name="Cahill P."/>
            <person name="Channer S."/>
            <person name="Cheshatsang Y."/>
            <person name="Chuda L."/>
            <person name="Citroen M."/>
            <person name="Collymore A."/>
            <person name="Cooke P."/>
            <person name="Costello M."/>
            <person name="D'Aco K."/>
            <person name="Daza R."/>
            <person name="De Haan G."/>
            <person name="DeGray S."/>
            <person name="DeMaso C."/>
            <person name="Dhargay N."/>
            <person name="Dooley K."/>
            <person name="Dooley E."/>
            <person name="Doricent M."/>
            <person name="Dorje P."/>
            <person name="Dorjee K."/>
            <person name="Dupes A."/>
            <person name="Elong R."/>
            <person name="Falk J."/>
            <person name="Farina A."/>
            <person name="Faro S."/>
            <person name="Ferguson D."/>
            <person name="Fisher S."/>
            <person name="Foley C.D."/>
            <person name="Franke A."/>
            <person name="Friedrich D."/>
            <person name="Gadbois L."/>
            <person name="Gearin G."/>
            <person name="Gearin C.R."/>
            <person name="Giannoukos G."/>
            <person name="Goode T."/>
            <person name="Graham J."/>
            <person name="Grandbois E."/>
            <person name="Grewal S."/>
            <person name="Gyaltsen K."/>
            <person name="Hafez N."/>
            <person name="Hagos B."/>
            <person name="Hall J."/>
            <person name="Henson C."/>
            <person name="Hollinger A."/>
            <person name="Honan T."/>
            <person name="Huard M.D."/>
            <person name="Hughes L."/>
            <person name="Hurhula B."/>
            <person name="Husby M.E."/>
            <person name="Kamat A."/>
            <person name="Kanga B."/>
            <person name="Kashin S."/>
            <person name="Khazanovich D."/>
            <person name="Kisner P."/>
            <person name="Lance K."/>
            <person name="Lara M."/>
            <person name="Lee W."/>
            <person name="Lennon N."/>
            <person name="Letendre F."/>
            <person name="LeVine R."/>
            <person name="Lipovsky A."/>
            <person name="Liu X."/>
            <person name="Liu J."/>
            <person name="Liu S."/>
            <person name="Lokyitsang T."/>
            <person name="Lokyitsang Y."/>
            <person name="Lubonja R."/>
            <person name="Lui A."/>
            <person name="MacDonald P."/>
            <person name="Magnisalis V."/>
            <person name="Maru K."/>
            <person name="Matthews C."/>
            <person name="McCusker W."/>
            <person name="McDonough S."/>
            <person name="Mehta T."/>
            <person name="Meldrim J."/>
            <person name="Meneus L."/>
            <person name="Mihai O."/>
            <person name="Mihalev A."/>
            <person name="Mihova T."/>
            <person name="Mittelman R."/>
            <person name="Mlenga V."/>
            <person name="Montmayeur A."/>
            <person name="Mulrain L."/>
            <person name="Navidi A."/>
            <person name="Naylor J."/>
            <person name="Negash T."/>
            <person name="Nguyen T."/>
            <person name="Nguyen N."/>
            <person name="Nicol R."/>
            <person name="Norbu C."/>
            <person name="Norbu N."/>
            <person name="Novod N."/>
            <person name="O'Neill B."/>
            <person name="Osman S."/>
            <person name="Markiewicz E."/>
            <person name="Oyono O.L."/>
            <person name="Patti C."/>
            <person name="Phunkhang P."/>
            <person name="Pierre F."/>
            <person name="Priest M."/>
            <person name="Raghuraman S."/>
            <person name="Rege F."/>
            <person name="Reyes R."/>
            <person name="Rise C."/>
            <person name="Rogov P."/>
            <person name="Ross K."/>
            <person name="Ryan E."/>
            <person name="Settipalli S."/>
            <person name="Shea T."/>
            <person name="Sherpa N."/>
            <person name="Shi L."/>
            <person name="Shih D."/>
            <person name="Sparrow T."/>
            <person name="Spaulding J."/>
            <person name="Stalker J."/>
            <person name="Stange-Thomann N."/>
            <person name="Stavropoulos S."/>
            <person name="Stone C."/>
            <person name="Strader C."/>
            <person name="Tesfaye S."/>
            <person name="Thomson T."/>
            <person name="Thoulutsang Y."/>
            <person name="Thoulutsang D."/>
            <person name="Topham K."/>
            <person name="Topping I."/>
            <person name="Tsamla T."/>
            <person name="Vassiliev H."/>
            <person name="Vo A."/>
            <person name="Wangchuk T."/>
            <person name="Wangdi T."/>
            <person name="Weiand M."/>
            <person name="Wilkinson J."/>
            <person name="Wilson A."/>
            <person name="Yadav S."/>
            <person name="Young G."/>
            <person name="Yu Q."/>
            <person name="Zembek L."/>
            <person name="Zhong D."/>
            <person name="Zimmer A."/>
            <person name="Zwirko Z."/>
            <person name="Jaffe D.B."/>
            <person name="Alvarez P."/>
            <person name="Brockman W."/>
            <person name="Butler J."/>
            <person name="Chin C."/>
            <person name="Gnerre S."/>
            <person name="Grabherr M."/>
            <person name="Kleber M."/>
            <person name="Mauceli E."/>
            <person name="MacCallum I."/>
        </authorList>
    </citation>
    <scope>NUCLEOTIDE SEQUENCE [LARGE SCALE GENOMIC DNA]</scope>
    <source>
        <strain evidence="3">Rob3c / Tucson 14021-0248.25</strain>
    </source>
</reference>
<protein>
    <submittedName>
        <fullName evidence="2">GM22497</fullName>
    </submittedName>
</protein>
<dbReference type="EMBL" id="CH480856">
    <property type="protein sequence ID" value="EDW52691.1"/>
    <property type="molecule type" value="Genomic_DNA"/>
</dbReference>
<feature type="compositionally biased region" description="Polar residues" evidence="1">
    <location>
        <begin position="260"/>
        <end position="271"/>
    </location>
</feature>